<dbReference type="Gene3D" id="3.40.50.1820">
    <property type="entry name" value="alpha/beta hydrolase"/>
    <property type="match status" value="1"/>
</dbReference>
<evidence type="ECO:0000259" key="1">
    <source>
        <dbReference type="Pfam" id="PF01738"/>
    </source>
</evidence>
<accession>A0ABS8G463</accession>
<proteinExistence type="predicted"/>
<comment type="caution">
    <text evidence="2">The sequence shown here is derived from an EMBL/GenBank/DDBJ whole genome shotgun (WGS) entry which is preliminary data.</text>
</comment>
<protein>
    <submittedName>
        <fullName evidence="2">Dienelactone hydrolase family protein</fullName>
    </submittedName>
</protein>
<dbReference type="InterPro" id="IPR029058">
    <property type="entry name" value="AB_hydrolase_fold"/>
</dbReference>
<gene>
    <name evidence="2" type="ORF">LJ739_03945</name>
</gene>
<dbReference type="SUPFAM" id="SSF53474">
    <property type="entry name" value="alpha/beta-Hydrolases"/>
    <property type="match status" value="1"/>
</dbReference>
<sequence length="185" mass="20685">MKWVICSDIFGVTTRLTQWLSGLFEQQLPLVMSAHPDNATFCDETLAYQAFVQQGGVERYVARLRDALVACKEPVTLLGFSAGGAAAWHMTTHGRPACVERVITYYPGQIRHALDICPQVPCDVVFAHRERHFDQQAVIGHLARYPQVNVRSQTAPHGFMNPLSGGYDAVAAQQESEWLVEMIQR</sequence>
<name>A0ABS8G463_9ALTE</name>
<dbReference type="InterPro" id="IPR002925">
    <property type="entry name" value="Dienelactn_hydro"/>
</dbReference>
<dbReference type="EMBL" id="JAJEWP010000001">
    <property type="protein sequence ID" value="MCC2615389.1"/>
    <property type="molecule type" value="Genomic_DNA"/>
</dbReference>
<evidence type="ECO:0000313" key="3">
    <source>
        <dbReference type="Proteomes" id="UP001520878"/>
    </source>
</evidence>
<organism evidence="2 3">
    <name type="scientific">Fluctibacter halophilus</name>
    <dbReference type="NCBI Taxonomy" id="226011"/>
    <lineage>
        <taxon>Bacteria</taxon>
        <taxon>Pseudomonadati</taxon>
        <taxon>Pseudomonadota</taxon>
        <taxon>Gammaproteobacteria</taxon>
        <taxon>Alteromonadales</taxon>
        <taxon>Alteromonadaceae</taxon>
        <taxon>Fluctibacter</taxon>
    </lineage>
</organism>
<evidence type="ECO:0000313" key="2">
    <source>
        <dbReference type="EMBL" id="MCC2615389.1"/>
    </source>
</evidence>
<dbReference type="Proteomes" id="UP001520878">
    <property type="component" value="Unassembled WGS sequence"/>
</dbReference>
<dbReference type="GO" id="GO:0016787">
    <property type="term" value="F:hydrolase activity"/>
    <property type="evidence" value="ECO:0007669"/>
    <property type="project" value="UniProtKB-KW"/>
</dbReference>
<feature type="domain" description="Dienelactone hydrolase" evidence="1">
    <location>
        <begin position="62"/>
        <end position="183"/>
    </location>
</feature>
<reference evidence="2 3" key="1">
    <citation type="submission" date="2021-10" db="EMBL/GenBank/DDBJ databases">
        <title>Draft genome of Aestuariibacter halophilus JC2043.</title>
        <authorList>
            <person name="Emsley S.A."/>
            <person name="Pfannmuller K.M."/>
            <person name="Ushijima B."/>
            <person name="Saw J.H."/>
            <person name="Videau P."/>
        </authorList>
    </citation>
    <scope>NUCLEOTIDE SEQUENCE [LARGE SCALE GENOMIC DNA]</scope>
    <source>
        <strain evidence="2 3">JC2043</strain>
    </source>
</reference>
<dbReference type="Pfam" id="PF01738">
    <property type="entry name" value="DLH"/>
    <property type="match status" value="1"/>
</dbReference>
<dbReference type="RefSeq" id="WP_229157294.1">
    <property type="nucleotide sequence ID" value="NZ_JAJEWP010000001.1"/>
</dbReference>
<keyword evidence="3" id="KW-1185">Reference proteome</keyword>
<keyword evidence="2" id="KW-0378">Hydrolase</keyword>